<evidence type="ECO:0000256" key="2">
    <source>
        <dbReference type="ARBA" id="ARBA00023125"/>
    </source>
</evidence>
<dbReference type="InterPro" id="IPR037923">
    <property type="entry name" value="HTH-like"/>
</dbReference>
<protein>
    <submittedName>
        <fullName evidence="6">AraC family transcriptional regulator</fullName>
    </submittedName>
    <submittedName>
        <fullName evidence="5">AraC-like DNA-binding protein</fullName>
    </submittedName>
</protein>
<dbReference type="EMBL" id="QICS01000011">
    <property type="protein sequence ID" value="PXV86837.1"/>
    <property type="molecule type" value="Genomic_DNA"/>
</dbReference>
<dbReference type="InterPro" id="IPR018060">
    <property type="entry name" value="HTH_AraC"/>
</dbReference>
<evidence type="ECO:0000313" key="7">
    <source>
        <dbReference type="Proteomes" id="UP000216411"/>
    </source>
</evidence>
<dbReference type="Proteomes" id="UP000216411">
    <property type="component" value="Unassembled WGS sequence"/>
</dbReference>
<dbReference type="PANTHER" id="PTHR43280:SF28">
    <property type="entry name" value="HTH-TYPE TRANSCRIPTIONAL ACTIVATOR RHAS"/>
    <property type="match status" value="1"/>
</dbReference>
<dbReference type="OrthoDB" id="9776971at2"/>
<dbReference type="PROSITE" id="PS01124">
    <property type="entry name" value="HTH_ARAC_FAMILY_2"/>
    <property type="match status" value="1"/>
</dbReference>
<evidence type="ECO:0000313" key="8">
    <source>
        <dbReference type="Proteomes" id="UP000247523"/>
    </source>
</evidence>
<dbReference type="RefSeq" id="WP_094378361.1">
    <property type="nucleotide sequence ID" value="NZ_NOKA02000064.1"/>
</dbReference>
<keyword evidence="1" id="KW-0805">Transcription regulation</keyword>
<keyword evidence="7" id="KW-1185">Reference proteome</keyword>
<dbReference type="Pfam" id="PF12833">
    <property type="entry name" value="HTH_18"/>
    <property type="match status" value="1"/>
</dbReference>
<reference evidence="6 7" key="1">
    <citation type="journal article" date="2017" name="Genome Announc.">
        <title>Draft Genome Sequence of a Sporulating and Motile Strain of Lachnotalea glycerini Isolated from Water in Quebec City, Canada.</title>
        <authorList>
            <person name="Maheux A.F."/>
            <person name="Boudreau D.K."/>
            <person name="Berube E."/>
            <person name="Boissinot M."/>
            <person name="Raymond F."/>
            <person name="Brodeur S."/>
            <person name="Corbeil J."/>
            <person name="Isabel S."/>
            <person name="Omar R.F."/>
            <person name="Bergeron M.G."/>
        </authorList>
    </citation>
    <scope>NUCLEOTIDE SEQUENCE [LARGE SCALE GENOMIC DNA]</scope>
    <source>
        <strain evidence="6 7">CCRI-19302</strain>
    </source>
</reference>
<evidence type="ECO:0000256" key="1">
    <source>
        <dbReference type="ARBA" id="ARBA00023015"/>
    </source>
</evidence>
<evidence type="ECO:0000313" key="6">
    <source>
        <dbReference type="EMBL" id="RDY29579.1"/>
    </source>
</evidence>
<reference evidence="5 8" key="2">
    <citation type="submission" date="2018-05" db="EMBL/GenBank/DDBJ databases">
        <title>Genomic Encyclopedia of Type Strains, Phase IV (KMG-IV): sequencing the most valuable type-strain genomes for metagenomic binning, comparative biology and taxonomic classification.</title>
        <authorList>
            <person name="Goeker M."/>
        </authorList>
    </citation>
    <scope>NUCLEOTIDE SEQUENCE [LARGE SCALE GENOMIC DNA]</scope>
    <source>
        <strain evidence="5 8">DSM 28816</strain>
    </source>
</reference>
<keyword evidence="2 5" id="KW-0238">DNA-binding</keyword>
<dbReference type="InterPro" id="IPR009057">
    <property type="entry name" value="Homeodomain-like_sf"/>
</dbReference>
<accession>A0A255I8Z7</accession>
<dbReference type="EMBL" id="NOKA02000064">
    <property type="protein sequence ID" value="RDY29579.1"/>
    <property type="molecule type" value="Genomic_DNA"/>
</dbReference>
<keyword evidence="3" id="KW-0804">Transcription</keyword>
<evidence type="ECO:0000259" key="4">
    <source>
        <dbReference type="PROSITE" id="PS01124"/>
    </source>
</evidence>
<dbReference type="AlphaFoldDB" id="A0A255I8Z7"/>
<dbReference type="Proteomes" id="UP000247523">
    <property type="component" value="Unassembled WGS sequence"/>
</dbReference>
<dbReference type="PANTHER" id="PTHR43280">
    <property type="entry name" value="ARAC-FAMILY TRANSCRIPTIONAL REGULATOR"/>
    <property type="match status" value="1"/>
</dbReference>
<reference evidence="6" key="3">
    <citation type="submission" date="2018-07" db="EMBL/GenBank/DDBJ databases">
        <authorList>
            <person name="Quirk P.G."/>
            <person name="Krulwich T.A."/>
        </authorList>
    </citation>
    <scope>NUCLEOTIDE SEQUENCE</scope>
    <source>
        <strain evidence="6">CCRI-19302</strain>
    </source>
</reference>
<dbReference type="GO" id="GO:0003700">
    <property type="term" value="F:DNA-binding transcription factor activity"/>
    <property type="evidence" value="ECO:0007669"/>
    <property type="project" value="InterPro"/>
</dbReference>
<name>A0A255I8Z7_9FIRM</name>
<dbReference type="SMART" id="SM00342">
    <property type="entry name" value="HTH_ARAC"/>
    <property type="match status" value="1"/>
</dbReference>
<proteinExistence type="predicted"/>
<dbReference type="Gene3D" id="1.10.10.60">
    <property type="entry name" value="Homeodomain-like"/>
    <property type="match status" value="2"/>
</dbReference>
<feature type="domain" description="HTH araC/xylS-type" evidence="4">
    <location>
        <begin position="173"/>
        <end position="271"/>
    </location>
</feature>
<sequence>MATLYESFNDTYNHLPIKLYKHDLKGKFIWAPLHWHRSIEIFVAFEGRLIINVGSDNFDFSDDDWLIVNSSELHSSRYINLSDHFCGISILISLPFIETWIGKDLFFYNPHNLKVTQQIKKIAEEIYTHEIDSQYSLYLMKQLCELLLVVSKSCIKKDTPYHKPFHKNLAKVTEFLDYIEINYHENLTLNEIANYFKYSPSYFSRFFKETVGVNYYAYLNFVRVHHATQQLLDTHATLTECAAQNGFPNIKSFITTFKKLYGCTPKQFIKR</sequence>
<dbReference type="SUPFAM" id="SSF51215">
    <property type="entry name" value="Regulatory protein AraC"/>
    <property type="match status" value="1"/>
</dbReference>
<dbReference type="SUPFAM" id="SSF46689">
    <property type="entry name" value="Homeodomain-like"/>
    <property type="match status" value="2"/>
</dbReference>
<evidence type="ECO:0000313" key="5">
    <source>
        <dbReference type="EMBL" id="PXV86837.1"/>
    </source>
</evidence>
<dbReference type="InterPro" id="IPR014710">
    <property type="entry name" value="RmlC-like_jellyroll"/>
</dbReference>
<dbReference type="Gene3D" id="2.60.120.10">
    <property type="entry name" value="Jelly Rolls"/>
    <property type="match status" value="1"/>
</dbReference>
<organism evidence="5 8">
    <name type="scientific">Lachnotalea glycerini</name>
    <dbReference type="NCBI Taxonomy" id="1763509"/>
    <lineage>
        <taxon>Bacteria</taxon>
        <taxon>Bacillati</taxon>
        <taxon>Bacillota</taxon>
        <taxon>Clostridia</taxon>
        <taxon>Lachnospirales</taxon>
        <taxon>Lachnospiraceae</taxon>
        <taxon>Lachnotalea</taxon>
    </lineage>
</organism>
<comment type="caution">
    <text evidence="5">The sequence shown here is derived from an EMBL/GenBank/DDBJ whole genome shotgun (WGS) entry which is preliminary data.</text>
</comment>
<evidence type="ECO:0000256" key="3">
    <source>
        <dbReference type="ARBA" id="ARBA00023163"/>
    </source>
</evidence>
<gene>
    <name evidence="5" type="ORF">C8E03_11137</name>
    <name evidence="6" type="ORF">CG710_018075</name>
</gene>
<dbReference type="GO" id="GO:0043565">
    <property type="term" value="F:sequence-specific DNA binding"/>
    <property type="evidence" value="ECO:0007669"/>
    <property type="project" value="InterPro"/>
</dbReference>